<organism evidence="3 4">
    <name type="scientific">Talaromyces proteolyticus</name>
    <dbReference type="NCBI Taxonomy" id="1131652"/>
    <lineage>
        <taxon>Eukaryota</taxon>
        <taxon>Fungi</taxon>
        <taxon>Dikarya</taxon>
        <taxon>Ascomycota</taxon>
        <taxon>Pezizomycotina</taxon>
        <taxon>Eurotiomycetes</taxon>
        <taxon>Eurotiomycetidae</taxon>
        <taxon>Eurotiales</taxon>
        <taxon>Trichocomaceae</taxon>
        <taxon>Talaromyces</taxon>
        <taxon>Talaromyces sect. Bacilispori</taxon>
    </lineage>
</organism>
<name>A0AAD4KKX7_9EURO</name>
<evidence type="ECO:0000313" key="4">
    <source>
        <dbReference type="Proteomes" id="UP001201262"/>
    </source>
</evidence>
<sequence length="486" mass="51245">MVFAPSISPKACVLFLAICWSTQAQNCILTVPPNPLTAKGLATPYVVSGCNQIDFENEGSFVEAVIYNPANHQLSVYHPLVVNEGSVQGTDYIQPIKPTVASGATVGIWFGSNALTLTLTGATNNCVNGLENSIFGQFAHCNGDVFMKAAAGSIGVPSPGQAADGTQCPTTRDFRVVDMDQSDNVDTTYLLINGKVLAQNTAENNKANPDAEVLSNGSDNALINDFIAPALGCSPWQVQSPTAPGGISSSLATNELQANSFPPRNGPALVPLNDDFAYINNNGMITQSLQKTNLYRAGVGQPLANNMANASGTTYCKNFAASGVFIANNQDNFANKASPMTAVATNLYTFLAQRFAAAFGPLPALGCTTIFGVDNPVTLTTDGNGVVTAAVINTKTCNNILRGQIQPGSGGKNQLSSDIQVQSVTTSIITQTSSLAAKFHTSVKPTHRMRTSPSTSKSRRAVKTSEPARHIRSGVPGEWRRRHRLS</sequence>
<protein>
    <submittedName>
        <fullName evidence="3">Uncharacterized protein</fullName>
    </submittedName>
</protein>
<feature type="signal peptide" evidence="2">
    <location>
        <begin position="1"/>
        <end position="24"/>
    </location>
</feature>
<feature type="region of interest" description="Disordered" evidence="1">
    <location>
        <begin position="442"/>
        <end position="486"/>
    </location>
</feature>
<dbReference type="AlphaFoldDB" id="A0AAD4KKX7"/>
<reference evidence="3" key="1">
    <citation type="submission" date="2021-12" db="EMBL/GenBank/DDBJ databases">
        <title>Convergent genome expansion in fungi linked to evolution of root-endophyte symbiosis.</title>
        <authorList>
            <consortium name="DOE Joint Genome Institute"/>
            <person name="Ke Y.-H."/>
            <person name="Bonito G."/>
            <person name="Liao H.-L."/>
            <person name="Looney B."/>
            <person name="Rojas-Flechas A."/>
            <person name="Nash J."/>
            <person name="Hameed K."/>
            <person name="Schadt C."/>
            <person name="Martin F."/>
            <person name="Crous P.W."/>
            <person name="Miettinen O."/>
            <person name="Magnuson J.K."/>
            <person name="Labbe J."/>
            <person name="Jacobson D."/>
            <person name="Doktycz M.J."/>
            <person name="Veneault-Fourrey C."/>
            <person name="Kuo A."/>
            <person name="Mondo S."/>
            <person name="Calhoun S."/>
            <person name="Riley R."/>
            <person name="Ohm R."/>
            <person name="LaButti K."/>
            <person name="Andreopoulos B."/>
            <person name="Pangilinan J."/>
            <person name="Nolan M."/>
            <person name="Tritt A."/>
            <person name="Clum A."/>
            <person name="Lipzen A."/>
            <person name="Daum C."/>
            <person name="Barry K."/>
            <person name="Grigoriev I.V."/>
            <person name="Vilgalys R."/>
        </authorList>
    </citation>
    <scope>NUCLEOTIDE SEQUENCE</scope>
    <source>
        <strain evidence="3">PMI_201</strain>
    </source>
</reference>
<dbReference type="EMBL" id="JAJTJA010000009">
    <property type="protein sequence ID" value="KAH8693546.1"/>
    <property type="molecule type" value="Genomic_DNA"/>
</dbReference>
<gene>
    <name evidence="3" type="ORF">BGW36DRAFT_300942</name>
</gene>
<feature type="chain" id="PRO_5042227005" evidence="2">
    <location>
        <begin position="25"/>
        <end position="486"/>
    </location>
</feature>
<dbReference type="GeneID" id="70241944"/>
<evidence type="ECO:0000313" key="3">
    <source>
        <dbReference type="EMBL" id="KAH8693546.1"/>
    </source>
</evidence>
<keyword evidence="2" id="KW-0732">Signal</keyword>
<accession>A0AAD4KKX7</accession>
<keyword evidence="4" id="KW-1185">Reference proteome</keyword>
<dbReference type="RefSeq" id="XP_046069216.1">
    <property type="nucleotide sequence ID" value="XM_046211657.1"/>
</dbReference>
<evidence type="ECO:0000256" key="1">
    <source>
        <dbReference type="SAM" id="MobiDB-lite"/>
    </source>
</evidence>
<proteinExistence type="predicted"/>
<evidence type="ECO:0000256" key="2">
    <source>
        <dbReference type="SAM" id="SignalP"/>
    </source>
</evidence>
<dbReference type="Proteomes" id="UP001201262">
    <property type="component" value="Unassembled WGS sequence"/>
</dbReference>
<comment type="caution">
    <text evidence="3">The sequence shown here is derived from an EMBL/GenBank/DDBJ whole genome shotgun (WGS) entry which is preliminary data.</text>
</comment>